<dbReference type="Proteomes" id="UP000316270">
    <property type="component" value="Chromosome 18"/>
</dbReference>
<gene>
    <name evidence="3" type="ORF">FKW77_005528</name>
</gene>
<evidence type="ECO:0000313" key="3">
    <source>
        <dbReference type="EMBL" id="QDS77794.1"/>
    </source>
</evidence>
<organism evidence="3 4">
    <name type="scientific">Venturia effusa</name>
    <dbReference type="NCBI Taxonomy" id="50376"/>
    <lineage>
        <taxon>Eukaryota</taxon>
        <taxon>Fungi</taxon>
        <taxon>Dikarya</taxon>
        <taxon>Ascomycota</taxon>
        <taxon>Pezizomycotina</taxon>
        <taxon>Dothideomycetes</taxon>
        <taxon>Pleosporomycetidae</taxon>
        <taxon>Venturiales</taxon>
        <taxon>Venturiaceae</taxon>
        <taxon>Venturia</taxon>
    </lineage>
</organism>
<dbReference type="EMBL" id="CP042202">
    <property type="protein sequence ID" value="QDS77794.1"/>
    <property type="molecule type" value="Genomic_DNA"/>
</dbReference>
<keyword evidence="1" id="KW-0175">Coiled coil</keyword>
<evidence type="ECO:0000256" key="2">
    <source>
        <dbReference type="SAM" id="MobiDB-lite"/>
    </source>
</evidence>
<evidence type="ECO:0000256" key="1">
    <source>
        <dbReference type="SAM" id="Coils"/>
    </source>
</evidence>
<feature type="region of interest" description="Disordered" evidence="2">
    <location>
        <begin position="1"/>
        <end position="104"/>
    </location>
</feature>
<dbReference type="OrthoDB" id="10529457at2759"/>
<dbReference type="AlphaFoldDB" id="A0A517LQ65"/>
<keyword evidence="4" id="KW-1185">Reference proteome</keyword>
<name>A0A517LQ65_9PEZI</name>
<reference evidence="3 4" key="1">
    <citation type="submission" date="2019-07" db="EMBL/GenBank/DDBJ databases">
        <title>Finished genome of Venturia effusa.</title>
        <authorList>
            <person name="Young C.A."/>
            <person name="Cox M.P."/>
            <person name="Ganley A.R.D."/>
            <person name="David W.J."/>
        </authorList>
    </citation>
    <scope>NUCLEOTIDE SEQUENCE [LARGE SCALE GENOMIC DNA]</scope>
    <source>
        <strain evidence="4">albino</strain>
    </source>
</reference>
<feature type="coiled-coil region" evidence="1">
    <location>
        <begin position="110"/>
        <end position="144"/>
    </location>
</feature>
<sequence length="290" mass="31910">MTRKKAGPKDDGNQKMLTNEQRASQFEMMDLKKSNPRTRSTSPTAMHCLHNRASPPKPKRKPKLKNPPSITPDQLAAQVSARIAELSHPPPKTPPSVKVKSHAELQSSKIARLTTKIAVTEVEIQRLKREQVKAQNAVQRSLEEQRSAALAILERRAVLEKAIREGKEGNGDGNGEEAEVLRGELESSFEQAKEALARGQSKEAVQALTQKSLLTDEVAKTGENVMDKVLNLFQNMEKDVKQGTISENAKMVLDVLTKGSTLEVAKGDDKETILEALAKALTLEEGKVKK</sequence>
<feature type="compositionally biased region" description="Polar residues" evidence="2">
    <location>
        <begin position="15"/>
        <end position="24"/>
    </location>
</feature>
<protein>
    <submittedName>
        <fullName evidence="3">Uncharacterized protein</fullName>
    </submittedName>
</protein>
<proteinExistence type="predicted"/>
<accession>A0A517LQ65</accession>
<evidence type="ECO:0000313" key="4">
    <source>
        <dbReference type="Proteomes" id="UP000316270"/>
    </source>
</evidence>